<dbReference type="InterPro" id="IPR001017">
    <property type="entry name" value="DH_E1"/>
</dbReference>
<reference evidence="4" key="1">
    <citation type="journal article" date="2023" name="Nat. Microbiol.">
        <title>Babesia duncani multi-omics identifies virulence factors and drug targets.</title>
        <authorList>
            <person name="Singh P."/>
            <person name="Lonardi S."/>
            <person name="Liang Q."/>
            <person name="Vydyam P."/>
            <person name="Khabirova E."/>
            <person name="Fang T."/>
            <person name="Gihaz S."/>
            <person name="Thekkiniath J."/>
            <person name="Munshi M."/>
            <person name="Abel S."/>
            <person name="Ciampossin L."/>
            <person name="Batugedara G."/>
            <person name="Gupta M."/>
            <person name="Lu X.M."/>
            <person name="Lenz T."/>
            <person name="Chakravarty S."/>
            <person name="Cornillot E."/>
            <person name="Hu Y."/>
            <person name="Ma W."/>
            <person name="Gonzalez L.M."/>
            <person name="Sanchez S."/>
            <person name="Estrada K."/>
            <person name="Sanchez-Flores A."/>
            <person name="Montero E."/>
            <person name="Harb O.S."/>
            <person name="Le Roch K.G."/>
            <person name="Mamoun C.B."/>
        </authorList>
    </citation>
    <scope>NUCLEOTIDE SEQUENCE</scope>
    <source>
        <strain evidence="4">WA1</strain>
    </source>
</reference>
<protein>
    <recommendedName>
        <fullName evidence="2">2-oxoisovalerate dehydrogenase subunit alpha</fullName>
        <ecNumber evidence="2">1.2.4.4</ecNumber>
    </recommendedName>
    <alternativeName>
        <fullName evidence="2">Branched-chain alpha-keto acid dehydrogenase E1 component alpha chain</fullName>
    </alternativeName>
</protein>
<sequence length="454" mass="51395">MSHKFLGFANALLKLPQSVSHNVVRRSKSHFSSDTLSAFIKKSENPRRFQSPQDVKPYILGLRYTDFTDELYIMEHTQTIPIFRVMNEDGTVRDGWSNPFESDQVLIEHYKDLVRLSIWDDLFYNIQRQGRISFYIQNQGEEPMQVGCGLALEKEDHIFGQYRELGVLYKKGFTMDDALSQLFATHKDECKGRQMPISYSKKECNIHAICTPLTSQLPHAAGAGYALKMKGAKACAITFFGEGAASEGDCHAAMNMAAVRQSQTIFACRNNGYAISTPVRDQYYGDGIAIRGLALGIPSIRVDGNDLFASYIATKHAREHCIKHSTPIVIEFMTYRLGHHSTSDESSQYRGAGETEAWSASGANGIKRVFNYLQSKGLWNEEMDVELRKEAKSYMLKKIKEHEKIPALEIVPGVFDDVYDKEPLLLKEQRQSLSEHLNKNKEKYDLSKFKGVGV</sequence>
<dbReference type="Proteomes" id="UP001214638">
    <property type="component" value="Unassembled WGS sequence"/>
</dbReference>
<keyword evidence="1 2" id="KW-0560">Oxidoreductase</keyword>
<comment type="cofactor">
    <cofactor evidence="2">
        <name>thiamine diphosphate</name>
        <dbReference type="ChEBI" id="CHEBI:58937"/>
    </cofactor>
</comment>
<dbReference type="PANTHER" id="PTHR43380">
    <property type="entry name" value="2-OXOISOVALERATE DEHYDROGENASE SUBUNIT ALPHA, MITOCHONDRIAL"/>
    <property type="match status" value="1"/>
</dbReference>
<dbReference type="Gene3D" id="3.40.50.970">
    <property type="match status" value="1"/>
</dbReference>
<dbReference type="PANTHER" id="PTHR43380:SF1">
    <property type="entry name" value="2-OXOISOVALERATE DEHYDROGENASE SUBUNIT ALPHA, MITOCHONDRIAL"/>
    <property type="match status" value="1"/>
</dbReference>
<dbReference type="Pfam" id="PF00676">
    <property type="entry name" value="E1_dh"/>
    <property type="match status" value="1"/>
</dbReference>
<gene>
    <name evidence="4" type="ORF">BdWA1_001682</name>
</gene>
<dbReference type="EMBL" id="JALLKP010000002">
    <property type="protein sequence ID" value="KAK2196436.1"/>
    <property type="molecule type" value="Genomic_DNA"/>
</dbReference>
<proteinExistence type="inferred from homology"/>
<evidence type="ECO:0000313" key="5">
    <source>
        <dbReference type="Proteomes" id="UP001214638"/>
    </source>
</evidence>
<dbReference type="GO" id="GO:0009083">
    <property type="term" value="P:branched-chain amino acid catabolic process"/>
    <property type="evidence" value="ECO:0007669"/>
    <property type="project" value="TreeGrafter"/>
</dbReference>
<dbReference type="InterPro" id="IPR050771">
    <property type="entry name" value="Alpha-ketoacid_DH_E1_comp"/>
</dbReference>
<dbReference type="EC" id="1.2.4.4" evidence="2"/>
<evidence type="ECO:0000256" key="2">
    <source>
        <dbReference type="RuleBase" id="RU365014"/>
    </source>
</evidence>
<dbReference type="GeneID" id="94335980"/>
<evidence type="ECO:0000256" key="1">
    <source>
        <dbReference type="ARBA" id="ARBA00023002"/>
    </source>
</evidence>
<comment type="similarity">
    <text evidence="2">Belongs to the BCKDHA family.</text>
</comment>
<evidence type="ECO:0000313" key="4">
    <source>
        <dbReference type="EMBL" id="KAK2196436.1"/>
    </source>
</evidence>
<evidence type="ECO:0000259" key="3">
    <source>
        <dbReference type="Pfam" id="PF00676"/>
    </source>
</evidence>
<feature type="domain" description="Dehydrogenase E1 component" evidence="3">
    <location>
        <begin position="118"/>
        <end position="408"/>
    </location>
</feature>
<dbReference type="CDD" id="cd02000">
    <property type="entry name" value="TPP_E1_PDC_ADC_BCADC"/>
    <property type="match status" value="1"/>
</dbReference>
<dbReference type="RefSeq" id="XP_067803278.1">
    <property type="nucleotide sequence ID" value="XM_067946714.1"/>
</dbReference>
<accession>A0AAD9UNZ8</accession>
<dbReference type="GO" id="GO:0003863">
    <property type="term" value="F:branched-chain 2-oxo acid dehydrogenase activity"/>
    <property type="evidence" value="ECO:0007669"/>
    <property type="project" value="UniProtKB-EC"/>
</dbReference>
<comment type="caution">
    <text evidence="4">The sequence shown here is derived from an EMBL/GenBank/DDBJ whole genome shotgun (WGS) entry which is preliminary data.</text>
</comment>
<comment type="catalytic activity">
    <reaction evidence="2">
        <text>N(6)-[(R)-lipoyl]-L-lysyl-[protein] + 3-methyl-2-oxobutanoate + H(+) = N(6)-[(R)-S(8)-2-methylpropanoyldihydrolipoyl]-L-lysyl-[protein] + CO2</text>
        <dbReference type="Rhea" id="RHEA:13457"/>
        <dbReference type="Rhea" id="RHEA-COMP:10474"/>
        <dbReference type="Rhea" id="RHEA-COMP:10497"/>
        <dbReference type="ChEBI" id="CHEBI:11851"/>
        <dbReference type="ChEBI" id="CHEBI:15378"/>
        <dbReference type="ChEBI" id="CHEBI:16526"/>
        <dbReference type="ChEBI" id="CHEBI:83099"/>
        <dbReference type="ChEBI" id="CHEBI:83142"/>
        <dbReference type="EC" id="1.2.4.4"/>
    </reaction>
</comment>
<name>A0AAD9UNZ8_9APIC</name>
<dbReference type="AlphaFoldDB" id="A0AAD9UNZ8"/>
<organism evidence="4 5">
    <name type="scientific">Babesia duncani</name>
    <dbReference type="NCBI Taxonomy" id="323732"/>
    <lineage>
        <taxon>Eukaryota</taxon>
        <taxon>Sar</taxon>
        <taxon>Alveolata</taxon>
        <taxon>Apicomplexa</taxon>
        <taxon>Aconoidasida</taxon>
        <taxon>Piroplasmida</taxon>
        <taxon>Babesiidae</taxon>
        <taxon>Babesia</taxon>
    </lineage>
</organism>
<keyword evidence="2" id="KW-0786">Thiamine pyrophosphate</keyword>
<dbReference type="SUPFAM" id="SSF52518">
    <property type="entry name" value="Thiamin diphosphate-binding fold (THDP-binding)"/>
    <property type="match status" value="1"/>
</dbReference>
<dbReference type="FunFam" id="3.40.50.970:FF:000108">
    <property type="entry name" value="2-oxoisovalerate dehydrogenase subunit alpha"/>
    <property type="match status" value="1"/>
</dbReference>
<comment type="function">
    <text evidence="2">The branched-chain alpha-keto dehydrogenase complex catalyzes the overall conversion of alpha-keto acids to acyl-CoA and CO(2). It contains multiple copies of three enzymatic components: branched-chain alpha-keto acid decarboxylase (E1), lipoamide acyltransferase (E2) and lipoamide dehydrogenase (E3).</text>
</comment>
<dbReference type="InterPro" id="IPR029061">
    <property type="entry name" value="THDP-binding"/>
</dbReference>
<dbReference type="KEGG" id="bdw:94335980"/>
<keyword evidence="5" id="KW-1185">Reference proteome</keyword>